<gene>
    <name evidence="4" type="ORF">Gocc_3084</name>
</gene>
<feature type="domain" description="Transposase IS110-like N-terminal" evidence="2">
    <location>
        <begin position="22"/>
        <end position="161"/>
    </location>
</feature>
<accession>A0A7M2YSX8</accession>
<dbReference type="NCBIfam" id="NF033542">
    <property type="entry name" value="transpos_IS110"/>
    <property type="match status" value="1"/>
</dbReference>
<evidence type="ECO:0000259" key="3">
    <source>
        <dbReference type="Pfam" id="PF02371"/>
    </source>
</evidence>
<comment type="caution">
    <text evidence="4">The sequence shown here is derived from an EMBL/GenBank/DDBJ whole genome shotgun (WGS) entry which is preliminary data.</text>
</comment>
<dbReference type="Proteomes" id="UP000254134">
    <property type="component" value="Unassembled WGS sequence"/>
</dbReference>
<feature type="region of interest" description="Disordered" evidence="1">
    <location>
        <begin position="415"/>
        <end position="441"/>
    </location>
</feature>
<dbReference type="GO" id="GO:0003677">
    <property type="term" value="F:DNA binding"/>
    <property type="evidence" value="ECO:0007669"/>
    <property type="project" value="InterPro"/>
</dbReference>
<reference evidence="4 5" key="1">
    <citation type="submission" date="2018-07" db="EMBL/GenBank/DDBJ databases">
        <title>High-quality-draft genome sequence of Gaiella occulta.</title>
        <authorList>
            <person name="Severino R."/>
            <person name="Froufe H.J.C."/>
            <person name="Rainey F.A."/>
            <person name="Barroso C."/>
            <person name="Albuquerque L."/>
            <person name="Lobo-Da-Cunha A."/>
            <person name="Da Costa M.S."/>
            <person name="Egas C."/>
        </authorList>
    </citation>
    <scope>NUCLEOTIDE SEQUENCE [LARGE SCALE GENOMIC DNA]</scope>
    <source>
        <strain evidence="4 5">F2-233</strain>
    </source>
</reference>
<dbReference type="GO" id="GO:0006313">
    <property type="term" value="P:DNA transposition"/>
    <property type="evidence" value="ECO:0007669"/>
    <property type="project" value="InterPro"/>
</dbReference>
<evidence type="ECO:0000313" key="4">
    <source>
        <dbReference type="EMBL" id="RDI73195.1"/>
    </source>
</evidence>
<dbReference type="InterPro" id="IPR003346">
    <property type="entry name" value="Transposase_20"/>
</dbReference>
<feature type="compositionally biased region" description="Low complexity" evidence="1">
    <location>
        <begin position="415"/>
        <end position="425"/>
    </location>
</feature>
<name>A0A7M2YSX8_9ACTN</name>
<dbReference type="Pfam" id="PF01548">
    <property type="entry name" value="DEDD_Tnp_IS110"/>
    <property type="match status" value="1"/>
</dbReference>
<reference evidence="5" key="2">
    <citation type="journal article" date="2019" name="MicrobiologyOpen">
        <title>High-quality draft genome sequence of Gaiella occulta isolated from a 150 meter deep mineral water borehole and comparison with the genome sequences of other deep-branching lineages of the phylum Actinobacteria.</title>
        <authorList>
            <person name="Severino R."/>
            <person name="Froufe H.J.C."/>
            <person name="Barroso C."/>
            <person name="Albuquerque L."/>
            <person name="Lobo-da-Cunha A."/>
            <person name="da Costa M.S."/>
            <person name="Egas C."/>
        </authorList>
    </citation>
    <scope>NUCLEOTIDE SEQUENCE [LARGE SCALE GENOMIC DNA]</scope>
    <source>
        <strain evidence="5">F2-233</strain>
    </source>
</reference>
<evidence type="ECO:0000256" key="1">
    <source>
        <dbReference type="SAM" id="MobiDB-lite"/>
    </source>
</evidence>
<dbReference type="PANTHER" id="PTHR33055:SF13">
    <property type="entry name" value="TRANSPOSASE"/>
    <property type="match status" value="1"/>
</dbReference>
<dbReference type="AlphaFoldDB" id="A0A7M2YSX8"/>
<organism evidence="4 5">
    <name type="scientific">Gaiella occulta</name>
    <dbReference type="NCBI Taxonomy" id="1002870"/>
    <lineage>
        <taxon>Bacteria</taxon>
        <taxon>Bacillati</taxon>
        <taxon>Actinomycetota</taxon>
        <taxon>Thermoleophilia</taxon>
        <taxon>Gaiellales</taxon>
        <taxon>Gaiellaceae</taxon>
        <taxon>Gaiella</taxon>
    </lineage>
</organism>
<dbReference type="GO" id="GO:0004803">
    <property type="term" value="F:transposase activity"/>
    <property type="evidence" value="ECO:0007669"/>
    <property type="project" value="InterPro"/>
</dbReference>
<dbReference type="InterPro" id="IPR002525">
    <property type="entry name" value="Transp_IS110-like_N"/>
</dbReference>
<evidence type="ECO:0000313" key="5">
    <source>
        <dbReference type="Proteomes" id="UP000254134"/>
    </source>
</evidence>
<dbReference type="Pfam" id="PF02371">
    <property type="entry name" value="Transposase_20"/>
    <property type="match status" value="1"/>
</dbReference>
<proteinExistence type="predicted"/>
<keyword evidence="5" id="KW-1185">Reference proteome</keyword>
<protein>
    <submittedName>
        <fullName evidence="4">Transposase</fullName>
    </submittedName>
</protein>
<dbReference type="RefSeq" id="WP_220150670.1">
    <property type="nucleotide sequence ID" value="NZ_QQZY01000014.1"/>
</dbReference>
<dbReference type="InterPro" id="IPR047650">
    <property type="entry name" value="Transpos_IS110"/>
</dbReference>
<dbReference type="EMBL" id="QQZY01000014">
    <property type="protein sequence ID" value="RDI73195.1"/>
    <property type="molecule type" value="Genomic_DNA"/>
</dbReference>
<evidence type="ECO:0000259" key="2">
    <source>
        <dbReference type="Pfam" id="PF01548"/>
    </source>
</evidence>
<sequence>MSFVARLVSVVVKEGGEVRFIALDIHRDFCEVAIAEGGAVRSAPRVKTDPETLELFAASLGADDQVTLEATGNALAIARIIEPHVGRVVLADPRAVRGSASSALKTDKVDARILARLLAGGLVPEVWLPDERTRRLRRLVSRRAQLVRQRTRAKNQVHAALIRNLRPRQPMRDLFGAAGRRWLAAQTLPVDEQETVASCLREIDFLAGEIEQLERTMALAVLGDERMRRLLALPGISGVAACTLLAAIGDISRFPDAGHLVGYVGLNPRVRQSGSEKPRHGRISKQGPGEVRHVLVEAAWHAMRSPGPLRIFGERVAAKRGSNVAVVAVARKLLVIAWHLLSREEDYAFTRPSLVREKIRRLELLTGTGPARGNRGATRIYASRQQRDLELELVRQAERAYARLIKDWQPALKGAGAAPGRASSAVERQAARQETAPTPAL</sequence>
<dbReference type="PANTHER" id="PTHR33055">
    <property type="entry name" value="TRANSPOSASE FOR INSERTION SEQUENCE ELEMENT IS1111A"/>
    <property type="match status" value="1"/>
</dbReference>
<feature type="domain" description="Transposase IS116/IS110/IS902 C-terminal" evidence="3">
    <location>
        <begin position="228"/>
        <end position="306"/>
    </location>
</feature>